<evidence type="ECO:0000313" key="2">
    <source>
        <dbReference type="EMBL" id="MFD0761827.1"/>
    </source>
</evidence>
<feature type="signal peptide" evidence="1">
    <location>
        <begin position="1"/>
        <end position="21"/>
    </location>
</feature>
<name>A0ABW2Z6P2_9FLAO</name>
<comment type="caution">
    <text evidence="2">The sequence shown here is derived from an EMBL/GenBank/DDBJ whole genome shotgun (WGS) entry which is preliminary data.</text>
</comment>
<evidence type="ECO:0000313" key="3">
    <source>
        <dbReference type="Proteomes" id="UP001597032"/>
    </source>
</evidence>
<reference evidence="3" key="1">
    <citation type="journal article" date="2019" name="Int. J. Syst. Evol. Microbiol.">
        <title>The Global Catalogue of Microorganisms (GCM) 10K type strain sequencing project: providing services to taxonomists for standard genome sequencing and annotation.</title>
        <authorList>
            <consortium name="The Broad Institute Genomics Platform"/>
            <consortium name="The Broad Institute Genome Sequencing Center for Infectious Disease"/>
            <person name="Wu L."/>
            <person name="Ma J."/>
        </authorList>
    </citation>
    <scope>NUCLEOTIDE SEQUENCE [LARGE SCALE GENOMIC DNA]</scope>
    <source>
        <strain evidence="3">CCUG 60022</strain>
    </source>
</reference>
<accession>A0ABW2Z6P2</accession>
<dbReference type="PROSITE" id="PS51257">
    <property type="entry name" value="PROKAR_LIPOPROTEIN"/>
    <property type="match status" value="1"/>
</dbReference>
<proteinExistence type="predicted"/>
<feature type="chain" id="PRO_5047343983" evidence="1">
    <location>
        <begin position="22"/>
        <end position="297"/>
    </location>
</feature>
<sequence length="297" mass="34361">MKTKIINVLMVLCLISFTACSQNKPTKEVEVQTKAKQIKTEPHTYGGWYCPDNLNGFPPVDIQNWKNVPVVNGRMATKEETQNGTSLIFVDTKKYPNAKVLDIKLPKLANYYNEITRRNDLIIVIQAIHINNDSIVGFRYLNGGNGSARLNEIEFLSDNEIKNIPNSKFVTYSININSSQDNIWKVLTKKEYTAELQPIFDKNNLLNKDWREVSNVNFHYNNDKILTSQFARKLFGNFYIQNDYKNALYNEKFLLLENLVSKNTELKIVCGPFEDDYENQKNILIEWASKVKELSEL</sequence>
<protein>
    <submittedName>
        <fullName evidence="2">Uncharacterized protein</fullName>
    </submittedName>
</protein>
<keyword evidence="3" id="KW-1185">Reference proteome</keyword>
<organism evidence="2 3">
    <name type="scientific">Lutibacter aestuarii</name>
    <dbReference type="NCBI Taxonomy" id="861111"/>
    <lineage>
        <taxon>Bacteria</taxon>
        <taxon>Pseudomonadati</taxon>
        <taxon>Bacteroidota</taxon>
        <taxon>Flavobacteriia</taxon>
        <taxon>Flavobacteriales</taxon>
        <taxon>Flavobacteriaceae</taxon>
        <taxon>Lutibacter</taxon>
    </lineage>
</organism>
<evidence type="ECO:0000256" key="1">
    <source>
        <dbReference type="SAM" id="SignalP"/>
    </source>
</evidence>
<dbReference type="Proteomes" id="UP001597032">
    <property type="component" value="Unassembled WGS sequence"/>
</dbReference>
<dbReference type="RefSeq" id="WP_386781997.1">
    <property type="nucleotide sequence ID" value="NZ_JBHTIC010000006.1"/>
</dbReference>
<keyword evidence="1" id="KW-0732">Signal</keyword>
<gene>
    <name evidence="2" type="ORF">ACFQZW_07010</name>
</gene>
<dbReference type="EMBL" id="JBHTIC010000006">
    <property type="protein sequence ID" value="MFD0761827.1"/>
    <property type="molecule type" value="Genomic_DNA"/>
</dbReference>